<dbReference type="Proteomes" id="UP000181951">
    <property type="component" value="Unassembled WGS sequence"/>
</dbReference>
<reference evidence="1 2" key="1">
    <citation type="submission" date="2016-10" db="EMBL/GenBank/DDBJ databases">
        <authorList>
            <person name="de Groot N.N."/>
        </authorList>
    </citation>
    <scope>NUCLEOTIDE SEQUENCE [LARGE SCALE GENOMIC DNA]</scope>
    <source>
        <strain evidence="1 2">CGMCC 4.2026</strain>
    </source>
</reference>
<dbReference type="InterPro" id="IPR037883">
    <property type="entry name" value="Knr4/Smi1-like_sf"/>
</dbReference>
<dbReference type="EMBL" id="FODD01000034">
    <property type="protein sequence ID" value="SEO64262.1"/>
    <property type="molecule type" value="Genomic_DNA"/>
</dbReference>
<dbReference type="RefSeq" id="WP_069462210.1">
    <property type="nucleotide sequence ID" value="NZ_FODD01000034.1"/>
</dbReference>
<dbReference type="AlphaFoldDB" id="A0A1H8RD32"/>
<evidence type="ECO:0000313" key="2">
    <source>
        <dbReference type="Proteomes" id="UP000181951"/>
    </source>
</evidence>
<dbReference type="STRING" id="310780.SAMN05216267_10347"/>
<protein>
    <recommendedName>
        <fullName evidence="3">Knr4/Smi1-like domain-containing protein</fullName>
    </recommendedName>
</protein>
<dbReference type="OrthoDB" id="5572373at2"/>
<proteinExistence type="predicted"/>
<evidence type="ECO:0000313" key="1">
    <source>
        <dbReference type="EMBL" id="SEO64262.1"/>
    </source>
</evidence>
<keyword evidence="2" id="KW-1185">Reference proteome</keyword>
<gene>
    <name evidence="1" type="ORF">SAMN05216267_10347</name>
</gene>
<dbReference type="SUPFAM" id="SSF160631">
    <property type="entry name" value="SMI1/KNR4-like"/>
    <property type="match status" value="1"/>
</dbReference>
<organism evidence="1 2">
    <name type="scientific">Actinacidiphila rubida</name>
    <dbReference type="NCBI Taxonomy" id="310780"/>
    <lineage>
        <taxon>Bacteria</taxon>
        <taxon>Bacillati</taxon>
        <taxon>Actinomycetota</taxon>
        <taxon>Actinomycetes</taxon>
        <taxon>Kitasatosporales</taxon>
        <taxon>Streptomycetaceae</taxon>
        <taxon>Actinacidiphila</taxon>
    </lineage>
</organism>
<evidence type="ECO:0008006" key="3">
    <source>
        <dbReference type="Google" id="ProtNLM"/>
    </source>
</evidence>
<sequence>MGTKAFVDSFWRLINGNPPNLDAPVILEAPPGTDLHELVAEFGRWAGQHRNLAAAGFVDPSLSKRTGLPLAEPFGAGELLEMRGWVYRNRWVGCGLVASPDCPRAVAVIAHREDPAAAGFPQGASWAEKLRIVTGWEPIPGPRADWAAIEADLDTRLPSDYKEIVDLFGAGSFDEYFELAVPGGPGAGRNPWNRYGPDLASGELVPWGWSEYELGLMWLTGSTDPDEWTVVTQPEGDDEQQFDCGVAEFILRMLTDVQLGYPMSLASGHFFVSYGPLHS</sequence>
<name>A0A1H8RD32_9ACTN</name>
<accession>A0A1H8RD32</accession>